<reference evidence="8 9" key="1">
    <citation type="journal article" date="2014" name="Genome Announc.">
        <title>Genome Sequence of a Promising Hydrogen-Producing Facultative Anaerobic Bacterium, Brevundimonas naejangsanensis Strain B1.</title>
        <authorList>
            <person name="Su H."/>
            <person name="Zhang T."/>
            <person name="Bao M."/>
            <person name="Jiang Y."/>
            <person name="Wang Y."/>
            <person name="Tan T."/>
        </authorList>
    </citation>
    <scope>NUCLEOTIDE SEQUENCE [LARGE SCALE GENOMIC DNA]</scope>
    <source>
        <strain evidence="8 9">B1</strain>
    </source>
</reference>
<dbReference type="HAMAP" id="MF_00536">
    <property type="entry name" value="PdxA"/>
    <property type="match status" value="1"/>
</dbReference>
<feature type="binding site" evidence="7">
    <location>
        <position position="300"/>
    </location>
    <ligand>
        <name>substrate</name>
    </ligand>
</feature>
<feature type="binding site" evidence="7">
    <location>
        <position position="138"/>
    </location>
    <ligand>
        <name>substrate</name>
    </ligand>
</feature>
<feature type="binding site" evidence="7">
    <location>
        <position position="274"/>
    </location>
    <ligand>
        <name>a divalent metal cation</name>
        <dbReference type="ChEBI" id="CHEBI:60240"/>
        <note>ligand shared between dimeric partners</note>
    </ligand>
</feature>
<gene>
    <name evidence="7" type="primary">pdxA</name>
    <name evidence="8" type="ORF">DA69_06750</name>
</gene>
<proteinExistence type="inferred from homology"/>
<keyword evidence="3 7" id="KW-0521">NADP</keyword>
<keyword evidence="6 7" id="KW-0664">Pyridoxine biosynthesis</keyword>
<dbReference type="RefSeq" id="WP_025976716.1">
    <property type="nucleotide sequence ID" value="NZ_CP015614.1"/>
</dbReference>
<dbReference type="GO" id="GO:0050570">
    <property type="term" value="F:4-hydroxythreonine-4-phosphate dehydrogenase activity"/>
    <property type="evidence" value="ECO:0007669"/>
    <property type="project" value="UniProtKB-UniRule"/>
</dbReference>
<dbReference type="GO" id="GO:0008615">
    <property type="term" value="P:pyridoxine biosynthetic process"/>
    <property type="evidence" value="ECO:0007669"/>
    <property type="project" value="UniProtKB-UniRule"/>
</dbReference>
<keyword evidence="7" id="KW-0170">Cobalt</keyword>
<dbReference type="UniPathway" id="UPA00244">
    <property type="reaction ID" value="UER00312"/>
</dbReference>
<keyword evidence="7" id="KW-0862">Zinc</keyword>
<dbReference type="PANTHER" id="PTHR30004">
    <property type="entry name" value="4-HYDROXYTHREONINE-4-PHOSPHATE DEHYDROGENASE"/>
    <property type="match status" value="1"/>
</dbReference>
<comment type="miscellaneous">
    <text evidence="7">The active site is located at the dimer interface.</text>
</comment>
<evidence type="ECO:0000256" key="6">
    <source>
        <dbReference type="ARBA" id="ARBA00023096"/>
    </source>
</evidence>
<dbReference type="OrthoDB" id="9801783at2"/>
<dbReference type="AlphaFoldDB" id="A0A172Y5G6"/>
<keyword evidence="2 7" id="KW-0479">Metal-binding</keyword>
<evidence type="ECO:0000313" key="8">
    <source>
        <dbReference type="EMBL" id="ANF54461.1"/>
    </source>
</evidence>
<dbReference type="GO" id="GO:0050897">
    <property type="term" value="F:cobalt ion binding"/>
    <property type="evidence" value="ECO:0007669"/>
    <property type="project" value="UniProtKB-UniRule"/>
</dbReference>
<name>A0A172Y5G6_9CAUL</name>
<protein>
    <recommendedName>
        <fullName evidence="7">4-hydroxythreonine-4-phosphate dehydrogenase</fullName>
        <ecNumber evidence="7">1.1.1.262</ecNumber>
    </recommendedName>
    <alternativeName>
        <fullName evidence="7">4-(phosphohydroxy)-L-threonine dehydrogenase</fullName>
    </alternativeName>
</protein>
<dbReference type="GO" id="GO:0051287">
    <property type="term" value="F:NAD binding"/>
    <property type="evidence" value="ECO:0007669"/>
    <property type="project" value="InterPro"/>
</dbReference>
<keyword evidence="5 7" id="KW-0520">NAD</keyword>
<keyword evidence="7" id="KW-0460">Magnesium</keyword>
<comment type="cofactor">
    <cofactor evidence="7">
        <name>Zn(2+)</name>
        <dbReference type="ChEBI" id="CHEBI:29105"/>
    </cofactor>
    <cofactor evidence="7">
        <name>Mg(2+)</name>
        <dbReference type="ChEBI" id="CHEBI:18420"/>
    </cofactor>
    <cofactor evidence="7">
        <name>Co(2+)</name>
        <dbReference type="ChEBI" id="CHEBI:48828"/>
    </cofactor>
    <text evidence="7">Binds 1 divalent metal cation per subunit. Can use ions such as Zn(2+), Mg(2+) or Co(2+).</text>
</comment>
<dbReference type="NCBIfam" id="TIGR00557">
    <property type="entry name" value="pdxA"/>
    <property type="match status" value="1"/>
</dbReference>
<feature type="binding site" evidence="7">
    <location>
        <position position="139"/>
    </location>
    <ligand>
        <name>substrate</name>
    </ligand>
</feature>
<dbReference type="GO" id="GO:0000287">
    <property type="term" value="F:magnesium ion binding"/>
    <property type="evidence" value="ECO:0007669"/>
    <property type="project" value="UniProtKB-UniRule"/>
</dbReference>
<keyword evidence="4 7" id="KW-0560">Oxidoreductase</keyword>
<comment type="catalytic activity">
    <reaction evidence="7">
        <text>4-(phosphooxy)-L-threonine + NAD(+) = 3-amino-2-oxopropyl phosphate + CO2 + NADH</text>
        <dbReference type="Rhea" id="RHEA:32275"/>
        <dbReference type="ChEBI" id="CHEBI:16526"/>
        <dbReference type="ChEBI" id="CHEBI:57279"/>
        <dbReference type="ChEBI" id="CHEBI:57540"/>
        <dbReference type="ChEBI" id="CHEBI:57945"/>
        <dbReference type="ChEBI" id="CHEBI:58452"/>
        <dbReference type="EC" id="1.1.1.262"/>
    </reaction>
</comment>
<dbReference type="GO" id="GO:0005737">
    <property type="term" value="C:cytoplasm"/>
    <property type="evidence" value="ECO:0007669"/>
    <property type="project" value="UniProtKB-SubCell"/>
</dbReference>
<organism evidence="8 9">
    <name type="scientific">Brevundimonas naejangsanensis</name>
    <dbReference type="NCBI Taxonomy" id="588932"/>
    <lineage>
        <taxon>Bacteria</taxon>
        <taxon>Pseudomonadati</taxon>
        <taxon>Pseudomonadota</taxon>
        <taxon>Alphaproteobacteria</taxon>
        <taxon>Caulobacterales</taxon>
        <taxon>Caulobacteraceae</taxon>
        <taxon>Brevundimonas</taxon>
    </lineage>
</organism>
<accession>A0A172Y5G6</accession>
<evidence type="ECO:0000256" key="3">
    <source>
        <dbReference type="ARBA" id="ARBA00022857"/>
    </source>
</evidence>
<evidence type="ECO:0000256" key="7">
    <source>
        <dbReference type="HAMAP-Rule" id="MF_00536"/>
    </source>
</evidence>
<keyword evidence="1 7" id="KW-0963">Cytoplasm</keyword>
<dbReference type="GO" id="GO:0008270">
    <property type="term" value="F:zinc ion binding"/>
    <property type="evidence" value="ECO:0007669"/>
    <property type="project" value="UniProtKB-UniRule"/>
</dbReference>
<comment type="similarity">
    <text evidence="7">Belongs to the PdxA family.</text>
</comment>
<dbReference type="Gene3D" id="3.40.718.10">
    <property type="entry name" value="Isopropylmalate Dehydrogenase"/>
    <property type="match status" value="1"/>
</dbReference>
<dbReference type="KEGG" id="bne:DA69_06750"/>
<dbReference type="InterPro" id="IPR005255">
    <property type="entry name" value="PdxA_fam"/>
</dbReference>
<feature type="binding site" evidence="7">
    <location>
        <position position="291"/>
    </location>
    <ligand>
        <name>substrate</name>
    </ligand>
</feature>
<evidence type="ECO:0000256" key="4">
    <source>
        <dbReference type="ARBA" id="ARBA00023002"/>
    </source>
</evidence>
<comment type="function">
    <text evidence="7">Catalyzes the NAD(P)-dependent oxidation of 4-(phosphooxy)-L-threonine (HTP) into 2-amino-3-oxo-4-(phosphooxy)butyric acid which spontaneously decarboxylates to form 3-amino-2-oxopropyl phosphate (AHAP).</text>
</comment>
<dbReference type="EMBL" id="CP015614">
    <property type="protein sequence ID" value="ANF54461.1"/>
    <property type="molecule type" value="Genomic_DNA"/>
</dbReference>
<comment type="subunit">
    <text evidence="7">Homodimer.</text>
</comment>
<comment type="subcellular location">
    <subcellularLocation>
        <location evidence="7">Cytoplasm</location>
    </subcellularLocation>
</comment>
<dbReference type="eggNOG" id="COG1995">
    <property type="taxonomic scope" value="Bacteria"/>
</dbReference>
<dbReference type="InterPro" id="IPR037510">
    <property type="entry name" value="PdxA"/>
</dbReference>
<sequence>MTMLRPLIVTMGDPAGVGPEIIARAWSALSSPPGPVAPITPFVVVGDAQVLKAQGQPVEAVLSPSDAASVFGRAVPVLHHPAPAPVTPGQPEPANAVAVADWIERGVDLVLSGEGSGLVTAPIAKAPMYASGFRFPGHTEFIAELTADVPFSGTRGPVMMLTAKDLRACLVTIHVPIDQLPELVTGERVARVARVVHESMKRDFGVHDPRLAMAALNPHAGEGGAIGLQETTVLRPAAEALRAEGLNITDPLPADTLFHEEARARYDAVVCLYHDQALIPVKTLDFWGGVNATLGLPLVRTSPDHGTGFDIAGKGVARADSFIAAVRLASEMASARANR</sequence>
<dbReference type="Proteomes" id="UP000077603">
    <property type="component" value="Chromosome"/>
</dbReference>
<dbReference type="GO" id="GO:0042823">
    <property type="term" value="P:pyridoxal phosphate biosynthetic process"/>
    <property type="evidence" value="ECO:0007669"/>
    <property type="project" value="UniProtKB-UniRule"/>
</dbReference>
<evidence type="ECO:0000256" key="2">
    <source>
        <dbReference type="ARBA" id="ARBA00022723"/>
    </source>
</evidence>
<dbReference type="NCBIfam" id="NF003699">
    <property type="entry name" value="PRK05312.1"/>
    <property type="match status" value="1"/>
</dbReference>
<dbReference type="SUPFAM" id="SSF53659">
    <property type="entry name" value="Isocitrate/Isopropylmalate dehydrogenase-like"/>
    <property type="match status" value="1"/>
</dbReference>
<feature type="binding site" evidence="7">
    <location>
        <position position="174"/>
    </location>
    <ligand>
        <name>a divalent metal cation</name>
        <dbReference type="ChEBI" id="CHEBI:60240"/>
        <note>ligand shared between dimeric partners</note>
    </ligand>
</feature>
<evidence type="ECO:0000313" key="9">
    <source>
        <dbReference type="Proteomes" id="UP000077603"/>
    </source>
</evidence>
<dbReference type="EC" id="1.1.1.262" evidence="7"/>
<dbReference type="STRING" id="588932.DA69_06750"/>
<dbReference type="PANTHER" id="PTHR30004:SF6">
    <property type="entry name" value="D-THREONATE 4-PHOSPHATE DEHYDROGENASE"/>
    <property type="match status" value="1"/>
</dbReference>
<evidence type="ECO:0000256" key="5">
    <source>
        <dbReference type="ARBA" id="ARBA00023027"/>
    </source>
</evidence>
<keyword evidence="9" id="KW-1185">Reference proteome</keyword>
<comment type="pathway">
    <text evidence="7">Cofactor biosynthesis; pyridoxine 5'-phosphate biosynthesis; pyridoxine 5'-phosphate from D-erythrose 4-phosphate: step 4/5.</text>
</comment>
<dbReference type="Pfam" id="PF04166">
    <property type="entry name" value="PdxA"/>
    <property type="match status" value="1"/>
</dbReference>
<evidence type="ECO:0000256" key="1">
    <source>
        <dbReference type="ARBA" id="ARBA00022490"/>
    </source>
</evidence>
<feature type="binding site" evidence="7">
    <location>
        <position position="219"/>
    </location>
    <ligand>
        <name>a divalent metal cation</name>
        <dbReference type="ChEBI" id="CHEBI:60240"/>
        <note>ligand shared between dimeric partners</note>
    </ligand>
</feature>
<feature type="binding site" evidence="7">
    <location>
        <position position="282"/>
    </location>
    <ligand>
        <name>substrate</name>
    </ligand>
</feature>